<dbReference type="InterPro" id="IPR050085">
    <property type="entry name" value="AGPR"/>
</dbReference>
<dbReference type="SUPFAM" id="SSF55347">
    <property type="entry name" value="Glyceraldehyde-3-phosphate dehydrogenase-like, C-terminal domain"/>
    <property type="match status" value="1"/>
</dbReference>
<dbReference type="GO" id="GO:0070401">
    <property type="term" value="F:NADP+ binding"/>
    <property type="evidence" value="ECO:0007669"/>
    <property type="project" value="InterPro"/>
</dbReference>
<dbReference type="PANTHER" id="PTHR32338">
    <property type="entry name" value="N-ACETYL-GAMMA-GLUTAMYL-PHOSPHATE REDUCTASE, CHLOROPLASTIC-RELATED-RELATED"/>
    <property type="match status" value="1"/>
</dbReference>
<sequence>MKKIGILGARGYVGNEVLNLLSQHPKVHIHSIFSRSKCGEKIEINPTSSLIYKDLSIENLELESEDAFILALPNGEASKYVNAIHKHNPEAIILDLSSDYRFDDTWSYRIPELHNPISGTKISNPGCYATAMQFMVTPLKDIIIDYVNFFGISGHSGAGATPNSRNDKQLLSDNVIAYSLVDHLHEREVKKHCYEKILFTPHVAEFFRGILMTGNFFLTQSTSISKIMQLFETFYVNHKLIQIQTSAPNLQQVRDTSKVIIGGFEFDTKLNRLSFCCVIDNLLKGAATQAIQNLNSAFGFEDNLGIIKSN</sequence>
<dbReference type="AlphaFoldDB" id="A0A520LMG1"/>
<keyword evidence="4 6" id="KW-0560">Oxidoreductase</keyword>
<dbReference type="CDD" id="cd24149">
    <property type="entry name" value="AGPR_N_ARG5_6_like"/>
    <property type="match status" value="1"/>
</dbReference>
<protein>
    <submittedName>
        <fullName evidence="6">N-acetyl-gamma-glutamyl-phosphate reductase</fullName>
        <ecNumber evidence="6">1.2.1.38</ecNumber>
    </submittedName>
</protein>
<dbReference type="Pfam" id="PF01118">
    <property type="entry name" value="Semialdhyde_dh"/>
    <property type="match status" value="1"/>
</dbReference>
<evidence type="ECO:0000313" key="6">
    <source>
        <dbReference type="EMBL" id="RZO07127.1"/>
    </source>
</evidence>
<gene>
    <name evidence="6" type="ORF">EVB02_01920</name>
</gene>
<evidence type="ECO:0000259" key="5">
    <source>
        <dbReference type="SMART" id="SM00859"/>
    </source>
</evidence>
<dbReference type="EMBL" id="SHBO01000016">
    <property type="protein sequence ID" value="RZO07127.1"/>
    <property type="molecule type" value="Genomic_DNA"/>
</dbReference>
<evidence type="ECO:0000256" key="4">
    <source>
        <dbReference type="ARBA" id="ARBA00023002"/>
    </source>
</evidence>
<keyword evidence="2" id="KW-0028">Amino-acid biosynthesis</keyword>
<keyword evidence="3" id="KW-0521">NADP</keyword>
<dbReference type="InterPro" id="IPR036291">
    <property type="entry name" value="NAD(P)-bd_dom_sf"/>
</dbReference>
<name>A0A520LMG1_9GAMM</name>
<dbReference type="PANTHER" id="PTHR32338:SF10">
    <property type="entry name" value="N-ACETYL-GAMMA-GLUTAMYL-PHOSPHATE REDUCTASE, CHLOROPLASTIC-RELATED"/>
    <property type="match status" value="1"/>
</dbReference>
<dbReference type="SMART" id="SM00859">
    <property type="entry name" value="Semialdhyde_dh"/>
    <property type="match status" value="1"/>
</dbReference>
<keyword evidence="1" id="KW-0055">Arginine biosynthesis</keyword>
<evidence type="ECO:0000313" key="7">
    <source>
        <dbReference type="Proteomes" id="UP000318148"/>
    </source>
</evidence>
<dbReference type="EC" id="1.2.1.38" evidence="6"/>
<evidence type="ECO:0000256" key="2">
    <source>
        <dbReference type="ARBA" id="ARBA00022605"/>
    </source>
</evidence>
<dbReference type="SUPFAM" id="SSF51735">
    <property type="entry name" value="NAD(P)-binding Rossmann-fold domains"/>
    <property type="match status" value="1"/>
</dbReference>
<dbReference type="Pfam" id="PF22698">
    <property type="entry name" value="Semialdhyde_dhC_1"/>
    <property type="match status" value="1"/>
</dbReference>
<dbReference type="NCBIfam" id="TIGR01850">
    <property type="entry name" value="argC"/>
    <property type="match status" value="1"/>
</dbReference>
<evidence type="ECO:0000256" key="3">
    <source>
        <dbReference type="ARBA" id="ARBA00022857"/>
    </source>
</evidence>
<dbReference type="GO" id="GO:0003942">
    <property type="term" value="F:N-acetyl-gamma-glutamyl-phosphate reductase activity"/>
    <property type="evidence" value="ECO:0007669"/>
    <property type="project" value="UniProtKB-EC"/>
</dbReference>
<proteinExistence type="predicted"/>
<dbReference type="Gene3D" id="3.40.50.720">
    <property type="entry name" value="NAD(P)-binding Rossmann-like Domain"/>
    <property type="match status" value="1"/>
</dbReference>
<dbReference type="GO" id="GO:0006526">
    <property type="term" value="P:L-arginine biosynthetic process"/>
    <property type="evidence" value="ECO:0007669"/>
    <property type="project" value="UniProtKB-KW"/>
</dbReference>
<dbReference type="Proteomes" id="UP000318148">
    <property type="component" value="Unassembled WGS sequence"/>
</dbReference>
<dbReference type="InterPro" id="IPR000534">
    <property type="entry name" value="Semialdehyde_DH_NAD-bd"/>
</dbReference>
<organism evidence="6 7">
    <name type="scientific">SAR92 clade bacterium</name>
    <dbReference type="NCBI Taxonomy" id="2315479"/>
    <lineage>
        <taxon>Bacteria</taxon>
        <taxon>Pseudomonadati</taxon>
        <taxon>Pseudomonadota</taxon>
        <taxon>Gammaproteobacteria</taxon>
        <taxon>Cellvibrionales</taxon>
        <taxon>Porticoccaceae</taxon>
        <taxon>SAR92 clade</taxon>
    </lineage>
</organism>
<accession>A0A520LMG1</accession>
<dbReference type="GO" id="GO:0051287">
    <property type="term" value="F:NAD binding"/>
    <property type="evidence" value="ECO:0007669"/>
    <property type="project" value="InterPro"/>
</dbReference>
<evidence type="ECO:0000256" key="1">
    <source>
        <dbReference type="ARBA" id="ARBA00022571"/>
    </source>
</evidence>
<dbReference type="InterPro" id="IPR058924">
    <property type="entry name" value="AGPR_dimerisation_dom"/>
</dbReference>
<dbReference type="InterPro" id="IPR000706">
    <property type="entry name" value="AGPR_type-1"/>
</dbReference>
<comment type="caution">
    <text evidence="6">The sequence shown here is derived from an EMBL/GenBank/DDBJ whole genome shotgun (WGS) entry which is preliminary data.</text>
</comment>
<feature type="domain" description="Semialdehyde dehydrogenase NAD-binding" evidence="5">
    <location>
        <begin position="3"/>
        <end position="120"/>
    </location>
</feature>
<reference evidence="6 7" key="1">
    <citation type="submission" date="2019-02" db="EMBL/GenBank/DDBJ databases">
        <title>Prokaryotic population dynamics and viral predation in marine succession experiment using metagenomics: the confinement effect.</title>
        <authorList>
            <person name="Haro-Moreno J.M."/>
            <person name="Rodriguez-Valera F."/>
            <person name="Lopez-Perez M."/>
        </authorList>
    </citation>
    <scope>NUCLEOTIDE SEQUENCE [LARGE SCALE GENOMIC DNA]</scope>
    <source>
        <strain evidence="6">MED-G169</strain>
    </source>
</reference>
<dbReference type="Gene3D" id="3.30.360.10">
    <property type="entry name" value="Dihydrodipicolinate Reductase, domain 2"/>
    <property type="match status" value="1"/>
</dbReference>